<dbReference type="InterPro" id="IPR015032">
    <property type="entry name" value="ThsB__TIR-like_domain"/>
</dbReference>
<dbReference type="OrthoDB" id="9811746at2"/>
<keyword evidence="3" id="KW-1185">Reference proteome</keyword>
<protein>
    <recommendedName>
        <fullName evidence="1">Thoeris protein ThsB TIR-like domain-containing protein</fullName>
    </recommendedName>
</protein>
<evidence type="ECO:0000259" key="1">
    <source>
        <dbReference type="Pfam" id="PF08937"/>
    </source>
</evidence>
<evidence type="ECO:0000313" key="3">
    <source>
        <dbReference type="Proteomes" id="UP000216446"/>
    </source>
</evidence>
<dbReference type="AlphaFoldDB" id="A0A259TV07"/>
<organism evidence="2 3">
    <name type="scientific">Rubricoccus marinus</name>
    <dbReference type="NCBI Taxonomy" id="716817"/>
    <lineage>
        <taxon>Bacteria</taxon>
        <taxon>Pseudomonadati</taxon>
        <taxon>Rhodothermota</taxon>
        <taxon>Rhodothermia</taxon>
        <taxon>Rhodothermales</taxon>
        <taxon>Rubricoccaceae</taxon>
        <taxon>Rubricoccus</taxon>
    </lineage>
</organism>
<accession>A0A259TV07</accession>
<dbReference type="Proteomes" id="UP000216446">
    <property type="component" value="Unassembled WGS sequence"/>
</dbReference>
<dbReference type="Gene3D" id="3.40.50.11200">
    <property type="match status" value="1"/>
</dbReference>
<comment type="caution">
    <text evidence="2">The sequence shown here is derived from an EMBL/GenBank/DDBJ whole genome shotgun (WGS) entry which is preliminary data.</text>
</comment>
<proteinExistence type="predicted"/>
<dbReference type="EMBL" id="MQWB01000010">
    <property type="protein sequence ID" value="OZC01457.1"/>
    <property type="molecule type" value="Genomic_DNA"/>
</dbReference>
<reference evidence="2 3" key="1">
    <citation type="submission" date="2016-11" db="EMBL/GenBank/DDBJ databases">
        <title>Study of marine rhodopsin-containing bacteria.</title>
        <authorList>
            <person name="Yoshizawa S."/>
            <person name="Kumagai Y."/>
            <person name="Kogure K."/>
        </authorList>
    </citation>
    <scope>NUCLEOTIDE SEQUENCE [LARGE SCALE GENOMIC DNA]</scope>
    <source>
        <strain evidence="2 3">SG-29</strain>
    </source>
</reference>
<sequence>MRRTFFSFHYDRDHWRAWQVRNSWVTKGDRESRGFFDSSVFESKKRTSDAALKEFLRTGLKNCGVTCVLAGSQTAHRRWVRYELVRSFMAGKGILCAKIHRRKNSAGAVDTAGPNPLDQLAFVVTGDRISFKEMKNGTWVPYTDAPSLARREVPYALGSKTNHTFATLFSTYDYVTEDGYNNLGRWIETAARQAGR</sequence>
<dbReference type="InParanoid" id="A0A259TV07"/>
<dbReference type="RefSeq" id="WP_094551607.1">
    <property type="nucleotide sequence ID" value="NZ_MQWB01000010.1"/>
</dbReference>
<feature type="domain" description="Thoeris protein ThsB TIR-like" evidence="1">
    <location>
        <begin position="5"/>
        <end position="103"/>
    </location>
</feature>
<dbReference type="Pfam" id="PF08937">
    <property type="entry name" value="ThsB_TIR"/>
    <property type="match status" value="1"/>
</dbReference>
<name>A0A259TV07_9BACT</name>
<evidence type="ECO:0000313" key="2">
    <source>
        <dbReference type="EMBL" id="OZC01457.1"/>
    </source>
</evidence>
<gene>
    <name evidence="2" type="ORF">BSZ36_17425</name>
</gene>